<dbReference type="AlphaFoldDB" id="A0A9D4M7W7"/>
<keyword evidence="2" id="KW-1185">Reference proteome</keyword>
<organism evidence="1 2">
    <name type="scientific">Dreissena polymorpha</name>
    <name type="common">Zebra mussel</name>
    <name type="synonym">Mytilus polymorpha</name>
    <dbReference type="NCBI Taxonomy" id="45954"/>
    <lineage>
        <taxon>Eukaryota</taxon>
        <taxon>Metazoa</taxon>
        <taxon>Spiralia</taxon>
        <taxon>Lophotrochozoa</taxon>
        <taxon>Mollusca</taxon>
        <taxon>Bivalvia</taxon>
        <taxon>Autobranchia</taxon>
        <taxon>Heteroconchia</taxon>
        <taxon>Euheterodonta</taxon>
        <taxon>Imparidentia</taxon>
        <taxon>Neoheterodontei</taxon>
        <taxon>Myida</taxon>
        <taxon>Dreissenoidea</taxon>
        <taxon>Dreissenidae</taxon>
        <taxon>Dreissena</taxon>
    </lineage>
</organism>
<protein>
    <submittedName>
        <fullName evidence="1">Uncharacterized protein</fullName>
    </submittedName>
</protein>
<comment type="caution">
    <text evidence="1">The sequence shown here is derived from an EMBL/GenBank/DDBJ whole genome shotgun (WGS) entry which is preliminary data.</text>
</comment>
<evidence type="ECO:0000313" key="2">
    <source>
        <dbReference type="Proteomes" id="UP000828390"/>
    </source>
</evidence>
<sequence>MVNDYTYGKSDAVYVNVADVLVSCNVEIWIGCAVEMWIGCDVIEIFWNTVSVSDDVIAYERRDDDNCSCPYVVSPQIANRTFVIKCAPGTCQASIVGIPPCFDMTTRTSIL</sequence>
<dbReference type="EMBL" id="JAIWYP010000002">
    <property type="protein sequence ID" value="KAH3872405.1"/>
    <property type="molecule type" value="Genomic_DNA"/>
</dbReference>
<reference evidence="1" key="1">
    <citation type="journal article" date="2019" name="bioRxiv">
        <title>The Genome of the Zebra Mussel, Dreissena polymorpha: A Resource for Invasive Species Research.</title>
        <authorList>
            <person name="McCartney M.A."/>
            <person name="Auch B."/>
            <person name="Kono T."/>
            <person name="Mallez S."/>
            <person name="Zhang Y."/>
            <person name="Obille A."/>
            <person name="Becker A."/>
            <person name="Abrahante J.E."/>
            <person name="Garbe J."/>
            <person name="Badalamenti J.P."/>
            <person name="Herman A."/>
            <person name="Mangelson H."/>
            <person name="Liachko I."/>
            <person name="Sullivan S."/>
            <person name="Sone E.D."/>
            <person name="Koren S."/>
            <person name="Silverstein K.A.T."/>
            <person name="Beckman K.B."/>
            <person name="Gohl D.M."/>
        </authorList>
    </citation>
    <scope>NUCLEOTIDE SEQUENCE</scope>
    <source>
        <strain evidence="1">Duluth1</strain>
        <tissue evidence="1">Whole animal</tissue>
    </source>
</reference>
<proteinExistence type="predicted"/>
<reference evidence="1" key="2">
    <citation type="submission" date="2020-11" db="EMBL/GenBank/DDBJ databases">
        <authorList>
            <person name="McCartney M.A."/>
            <person name="Auch B."/>
            <person name="Kono T."/>
            <person name="Mallez S."/>
            <person name="Becker A."/>
            <person name="Gohl D.M."/>
            <person name="Silverstein K.A.T."/>
            <person name="Koren S."/>
            <person name="Bechman K.B."/>
            <person name="Herman A."/>
            <person name="Abrahante J.E."/>
            <person name="Garbe J."/>
        </authorList>
    </citation>
    <scope>NUCLEOTIDE SEQUENCE</scope>
    <source>
        <strain evidence="1">Duluth1</strain>
        <tissue evidence="1">Whole animal</tissue>
    </source>
</reference>
<accession>A0A9D4M7W7</accession>
<name>A0A9D4M7W7_DREPO</name>
<dbReference type="Proteomes" id="UP000828390">
    <property type="component" value="Unassembled WGS sequence"/>
</dbReference>
<evidence type="ECO:0000313" key="1">
    <source>
        <dbReference type="EMBL" id="KAH3872405.1"/>
    </source>
</evidence>
<gene>
    <name evidence="1" type="ORF">DPMN_035621</name>
</gene>